<accession>A0A0F9CAF5</accession>
<dbReference type="AlphaFoldDB" id="A0A0F9CAF5"/>
<comment type="caution">
    <text evidence="1">The sequence shown here is derived from an EMBL/GenBank/DDBJ whole genome shotgun (WGS) entry which is preliminary data.</text>
</comment>
<name>A0A0F9CAF5_9ZZZZ</name>
<sequence length="48" mass="5195">MQAREGLARVFENRLARGDIDENLAHEAARAVVLTNGCELHGLGLPLP</sequence>
<proteinExistence type="predicted"/>
<organism evidence="1">
    <name type="scientific">marine sediment metagenome</name>
    <dbReference type="NCBI Taxonomy" id="412755"/>
    <lineage>
        <taxon>unclassified sequences</taxon>
        <taxon>metagenomes</taxon>
        <taxon>ecological metagenomes</taxon>
    </lineage>
</organism>
<protein>
    <submittedName>
        <fullName evidence="1">Uncharacterized protein</fullName>
    </submittedName>
</protein>
<dbReference type="EMBL" id="LAZR01037013">
    <property type="protein sequence ID" value="KKL23332.1"/>
    <property type="molecule type" value="Genomic_DNA"/>
</dbReference>
<reference evidence="1" key="1">
    <citation type="journal article" date="2015" name="Nature">
        <title>Complex archaea that bridge the gap between prokaryotes and eukaryotes.</title>
        <authorList>
            <person name="Spang A."/>
            <person name="Saw J.H."/>
            <person name="Jorgensen S.L."/>
            <person name="Zaremba-Niedzwiedzka K."/>
            <person name="Martijn J."/>
            <person name="Lind A.E."/>
            <person name="van Eijk R."/>
            <person name="Schleper C."/>
            <person name="Guy L."/>
            <person name="Ettema T.J."/>
        </authorList>
    </citation>
    <scope>NUCLEOTIDE SEQUENCE</scope>
</reference>
<evidence type="ECO:0000313" key="1">
    <source>
        <dbReference type="EMBL" id="KKL23332.1"/>
    </source>
</evidence>
<gene>
    <name evidence="1" type="ORF">LCGC14_2426430</name>
</gene>